<dbReference type="InterPro" id="IPR016340">
    <property type="entry name" value="Ribosomal_mL60"/>
</dbReference>
<keyword evidence="1" id="KW-0496">Mitochondrion</keyword>
<keyword evidence="3" id="KW-1185">Reference proteome</keyword>
<evidence type="ECO:0000256" key="1">
    <source>
        <dbReference type="PIRNR" id="PIRNR002216"/>
    </source>
</evidence>
<dbReference type="GO" id="GO:0005762">
    <property type="term" value="C:mitochondrial large ribosomal subunit"/>
    <property type="evidence" value="ECO:0007669"/>
    <property type="project" value="UniProtKB-UniRule"/>
</dbReference>
<proteinExistence type="predicted"/>
<dbReference type="EMBL" id="LN890560">
    <property type="protein sequence ID" value="CUS20687.1"/>
    <property type="molecule type" value="Genomic_DNA"/>
</dbReference>
<accession>A0A0N7MKX4</accession>
<comment type="subunit">
    <text evidence="1">Component of the mitochondrial large ribosomal subunit.</text>
</comment>
<organism evidence="2 3">
    <name type="scientific">Lachancea quebecensis</name>
    <dbReference type="NCBI Taxonomy" id="1654605"/>
    <lineage>
        <taxon>Eukaryota</taxon>
        <taxon>Fungi</taxon>
        <taxon>Dikarya</taxon>
        <taxon>Ascomycota</taxon>
        <taxon>Saccharomycotina</taxon>
        <taxon>Saccharomycetes</taxon>
        <taxon>Saccharomycetales</taxon>
        <taxon>Saccharomycetaceae</taxon>
        <taxon>Lachancea</taxon>
    </lineage>
</organism>
<keyword evidence="1" id="KW-0687">Ribonucleoprotein</keyword>
<comment type="subcellular location">
    <subcellularLocation>
        <location evidence="1">Mitochondrion</location>
    </subcellularLocation>
</comment>
<keyword evidence="1" id="KW-0689">Ribosomal protein</keyword>
<dbReference type="GO" id="GO:0003735">
    <property type="term" value="F:structural constituent of ribosome"/>
    <property type="evidence" value="ECO:0007669"/>
    <property type="project" value="UniProtKB-UniRule"/>
</dbReference>
<dbReference type="OrthoDB" id="2332379at2759"/>
<dbReference type="Pfam" id="PF09784">
    <property type="entry name" value="L31"/>
    <property type="match status" value="1"/>
</dbReference>
<dbReference type="Proteomes" id="UP000236544">
    <property type="component" value="Unassembled WGS sequence"/>
</dbReference>
<dbReference type="PANTHER" id="PTHR28271">
    <property type="entry name" value="54S RIBOSOMAL PROTEIN L31, MITOCHONDRIAL"/>
    <property type="match status" value="1"/>
</dbReference>
<dbReference type="GO" id="GO:0032543">
    <property type="term" value="P:mitochondrial translation"/>
    <property type="evidence" value="ECO:0007669"/>
    <property type="project" value="UniProtKB-UniRule"/>
</dbReference>
<gene>
    <name evidence="2" type="ORF">LAQU0_S01e12332g</name>
</gene>
<reference evidence="3" key="1">
    <citation type="submission" date="2015-10" db="EMBL/GenBank/DDBJ databases">
        <authorList>
            <person name="Devillers H."/>
        </authorList>
    </citation>
    <scope>NUCLEOTIDE SEQUENCE [LARGE SCALE GENOMIC DNA]</scope>
</reference>
<sequence>MFGPFKSSNTLLGGLLWKIPWRMSRPQKQRQRHRLQDVDSVIKSLNLGLHAERSVKKGISYDEAINNSKLLKPGVKQLRLLNKPSLFPNEPQMSYKDKYTYFNKQAKGYRKGIHKLPKWTKITQRRNPAFF</sequence>
<dbReference type="AlphaFoldDB" id="A0A0N7MKX4"/>
<dbReference type="PANTHER" id="PTHR28271:SF1">
    <property type="entry name" value="LARGE RIBOSOMAL SUBUNIT PROTEIN ML60"/>
    <property type="match status" value="1"/>
</dbReference>
<name>A0A0N7MKX4_9SACH</name>
<protein>
    <recommendedName>
        <fullName evidence="1">Large ribosomal subunit protein mL60</fullName>
    </recommendedName>
</protein>
<evidence type="ECO:0000313" key="3">
    <source>
        <dbReference type="Proteomes" id="UP000236544"/>
    </source>
</evidence>
<evidence type="ECO:0000313" key="2">
    <source>
        <dbReference type="EMBL" id="CUS20687.1"/>
    </source>
</evidence>
<dbReference type="PIRSF" id="PIRSF002216">
    <property type="entry name" value="MRPL31_prd"/>
    <property type="match status" value="1"/>
</dbReference>